<dbReference type="InterPro" id="IPR036388">
    <property type="entry name" value="WH-like_DNA-bd_sf"/>
</dbReference>
<organism evidence="2 3">
    <name type="scientific">Deinococcus aerophilus</name>
    <dbReference type="NCBI Taxonomy" id="522488"/>
    <lineage>
        <taxon>Bacteria</taxon>
        <taxon>Thermotogati</taxon>
        <taxon>Deinococcota</taxon>
        <taxon>Deinococci</taxon>
        <taxon>Deinococcales</taxon>
        <taxon>Deinococcaceae</taxon>
        <taxon>Deinococcus</taxon>
    </lineage>
</organism>
<keyword evidence="3" id="KW-1185">Reference proteome</keyword>
<dbReference type="EMBL" id="BMOM01000031">
    <property type="protein sequence ID" value="GGM18290.1"/>
    <property type="molecule type" value="Genomic_DNA"/>
</dbReference>
<evidence type="ECO:0000259" key="1">
    <source>
        <dbReference type="Pfam" id="PF03551"/>
    </source>
</evidence>
<evidence type="ECO:0000313" key="2">
    <source>
        <dbReference type="EMBL" id="GGM18290.1"/>
    </source>
</evidence>
<dbReference type="InterPro" id="IPR036390">
    <property type="entry name" value="WH_DNA-bd_sf"/>
</dbReference>
<dbReference type="Gene3D" id="1.10.10.10">
    <property type="entry name" value="Winged helix-like DNA-binding domain superfamily/Winged helix DNA-binding domain"/>
    <property type="match status" value="1"/>
</dbReference>
<evidence type="ECO:0000313" key="3">
    <source>
        <dbReference type="Proteomes" id="UP000661918"/>
    </source>
</evidence>
<feature type="domain" description="Transcription regulator PadR N-terminal" evidence="1">
    <location>
        <begin position="16"/>
        <end position="79"/>
    </location>
</feature>
<accession>A0ABQ2GX87</accession>
<dbReference type="SUPFAM" id="SSF46785">
    <property type="entry name" value="Winged helix' DNA-binding domain"/>
    <property type="match status" value="1"/>
</dbReference>
<dbReference type="Proteomes" id="UP000661918">
    <property type="component" value="Unassembled WGS sequence"/>
</dbReference>
<dbReference type="Pfam" id="PF03551">
    <property type="entry name" value="PadR"/>
    <property type="match status" value="1"/>
</dbReference>
<protein>
    <recommendedName>
        <fullName evidence="1">Transcription regulator PadR N-terminal domain-containing protein</fullName>
    </recommendedName>
</protein>
<proteinExistence type="predicted"/>
<comment type="caution">
    <text evidence="2">The sequence shown here is derived from an EMBL/GenBank/DDBJ whole genome shotgun (WGS) entry which is preliminary data.</text>
</comment>
<reference evidence="3" key="1">
    <citation type="journal article" date="2019" name="Int. J. Syst. Evol. Microbiol.">
        <title>The Global Catalogue of Microorganisms (GCM) 10K type strain sequencing project: providing services to taxonomists for standard genome sequencing and annotation.</title>
        <authorList>
            <consortium name="The Broad Institute Genomics Platform"/>
            <consortium name="The Broad Institute Genome Sequencing Center for Infectious Disease"/>
            <person name="Wu L."/>
            <person name="Ma J."/>
        </authorList>
    </citation>
    <scope>NUCLEOTIDE SEQUENCE [LARGE SCALE GENOMIC DNA]</scope>
    <source>
        <strain evidence="3">JCM 15443</strain>
    </source>
</reference>
<dbReference type="RefSeq" id="WP_188904975.1">
    <property type="nucleotide sequence ID" value="NZ_BMOM01000031.1"/>
</dbReference>
<gene>
    <name evidence="2" type="ORF">GCM10010841_27990</name>
</gene>
<sequence>MEHHRSSPSAPSPLTLADGEKHGYAIMKAVENHSDGLTRMGPGTLKRLLEAGLVAESDERPCPALDDQCRRCYRLTPPG</sequence>
<name>A0ABQ2GX87_9DEIO</name>
<dbReference type="InterPro" id="IPR005149">
    <property type="entry name" value="Tscrpt_reg_PadR_N"/>
</dbReference>